<dbReference type="AlphaFoldDB" id="A0A9E4NH96"/>
<accession>A0A9E4NH96</accession>
<evidence type="ECO:0000256" key="1">
    <source>
        <dbReference type="SAM" id="MobiDB-lite"/>
    </source>
</evidence>
<organism evidence="2 3">
    <name type="scientific">Candidatus Thiodiazotropha taylori</name>
    <dbReference type="NCBI Taxonomy" id="2792791"/>
    <lineage>
        <taxon>Bacteria</taxon>
        <taxon>Pseudomonadati</taxon>
        <taxon>Pseudomonadota</taxon>
        <taxon>Gammaproteobacteria</taxon>
        <taxon>Chromatiales</taxon>
        <taxon>Sedimenticolaceae</taxon>
        <taxon>Candidatus Thiodiazotropha</taxon>
    </lineage>
</organism>
<feature type="region of interest" description="Disordered" evidence="1">
    <location>
        <begin position="57"/>
        <end position="95"/>
    </location>
</feature>
<sequence length="95" mass="10757">MRLQDRDDRFTGITWPDNELQCNQHRFGRVTVTGYPIQLEQQPVTRIFGGAYGVGRQSGKEATLPSLPPLRTVRESFPSYGSSSHKPRATRDQLP</sequence>
<dbReference type="Proteomes" id="UP000886674">
    <property type="component" value="Unassembled WGS sequence"/>
</dbReference>
<gene>
    <name evidence="2" type="ORF">JAY77_03395</name>
</gene>
<name>A0A9E4NH96_9GAMM</name>
<comment type="caution">
    <text evidence="2">The sequence shown here is derived from an EMBL/GenBank/DDBJ whole genome shotgun (WGS) entry which is preliminary data.</text>
</comment>
<protein>
    <submittedName>
        <fullName evidence="2">Uncharacterized protein</fullName>
    </submittedName>
</protein>
<reference evidence="2" key="1">
    <citation type="journal article" date="2021" name="Proc. Natl. Acad. Sci. U.S.A.">
        <title>Global biogeography of chemosynthetic symbionts reveals both localized and globally distributed symbiont groups. .</title>
        <authorList>
            <person name="Osvatic J.T."/>
            <person name="Wilkins L.G.E."/>
            <person name="Leibrecht L."/>
            <person name="Leray M."/>
            <person name="Zauner S."/>
            <person name="Polzin J."/>
            <person name="Camacho Y."/>
            <person name="Gros O."/>
            <person name="van Gils J.A."/>
            <person name="Eisen J.A."/>
            <person name="Petersen J.M."/>
            <person name="Yuen B."/>
        </authorList>
    </citation>
    <scope>NUCLEOTIDE SEQUENCE</scope>
    <source>
        <strain evidence="2">MAGclacostrist055</strain>
    </source>
</reference>
<dbReference type="EMBL" id="JAEPCR010000008">
    <property type="protein sequence ID" value="MCG7977181.1"/>
    <property type="molecule type" value="Genomic_DNA"/>
</dbReference>
<proteinExistence type="predicted"/>
<evidence type="ECO:0000313" key="2">
    <source>
        <dbReference type="EMBL" id="MCG7977181.1"/>
    </source>
</evidence>
<evidence type="ECO:0000313" key="3">
    <source>
        <dbReference type="Proteomes" id="UP000886674"/>
    </source>
</evidence>